<sequence>MDTPTISEGESMSEKSYVPPKGRVLTPYLCCRDAARAIEWYGEVFGARLTWDPFVDPDGRIGHAELEIDGAMIMLSDAYPELVDAPTPGRLPTYALNLYLPDVDATTAAAEQAGATVERQPADAFHGARTSTIVDPFGVRWMLATHVRQVSDEEFEAARAGFAEE</sequence>
<proteinExistence type="predicted"/>
<dbReference type="AlphaFoldDB" id="A0A4R2H555"/>
<dbReference type="InterPro" id="IPR029068">
    <property type="entry name" value="Glyas_Bleomycin-R_OHBP_Dase"/>
</dbReference>
<dbReference type="PROSITE" id="PS51819">
    <property type="entry name" value="VOC"/>
    <property type="match status" value="1"/>
</dbReference>
<name>A0A4R2H555_9ACTN</name>
<dbReference type="Pfam" id="PF00903">
    <property type="entry name" value="Glyoxalase"/>
    <property type="match status" value="1"/>
</dbReference>
<dbReference type="Gene3D" id="3.30.720.120">
    <property type="match status" value="1"/>
</dbReference>
<organism evidence="2 3">
    <name type="scientific">Kribbella steppae</name>
    <dbReference type="NCBI Taxonomy" id="2512223"/>
    <lineage>
        <taxon>Bacteria</taxon>
        <taxon>Bacillati</taxon>
        <taxon>Actinomycetota</taxon>
        <taxon>Actinomycetes</taxon>
        <taxon>Propionibacteriales</taxon>
        <taxon>Kribbellaceae</taxon>
        <taxon>Kribbella</taxon>
    </lineage>
</organism>
<dbReference type="EMBL" id="SLWN01000012">
    <property type="protein sequence ID" value="TCO20539.1"/>
    <property type="molecule type" value="Genomic_DNA"/>
</dbReference>
<accession>A0A4R2H555</accession>
<dbReference type="CDD" id="cd07246">
    <property type="entry name" value="VOC_like"/>
    <property type="match status" value="1"/>
</dbReference>
<evidence type="ECO:0000313" key="2">
    <source>
        <dbReference type="EMBL" id="TCO20539.1"/>
    </source>
</evidence>
<gene>
    <name evidence="2" type="ORF">EV652_112285</name>
</gene>
<dbReference type="SUPFAM" id="SSF54593">
    <property type="entry name" value="Glyoxalase/Bleomycin resistance protein/Dihydroxybiphenyl dioxygenase"/>
    <property type="match status" value="1"/>
</dbReference>
<feature type="domain" description="VOC" evidence="1">
    <location>
        <begin position="23"/>
        <end position="146"/>
    </location>
</feature>
<dbReference type="Gene3D" id="3.30.720.110">
    <property type="match status" value="1"/>
</dbReference>
<dbReference type="PANTHER" id="PTHR34109">
    <property type="entry name" value="BNAUNNG04460D PROTEIN-RELATED"/>
    <property type="match status" value="1"/>
</dbReference>
<protein>
    <submittedName>
        <fullName evidence="2">Putative glyoxalase superfamily protein PhnB</fullName>
    </submittedName>
</protein>
<dbReference type="InterPro" id="IPR004360">
    <property type="entry name" value="Glyas_Fos-R_dOase_dom"/>
</dbReference>
<reference evidence="2 3" key="1">
    <citation type="journal article" date="2015" name="Stand. Genomic Sci.">
        <title>Genomic Encyclopedia of Bacterial and Archaeal Type Strains, Phase III: the genomes of soil and plant-associated and newly described type strains.</title>
        <authorList>
            <person name="Whitman W.B."/>
            <person name="Woyke T."/>
            <person name="Klenk H.P."/>
            <person name="Zhou Y."/>
            <person name="Lilburn T.G."/>
            <person name="Beck B.J."/>
            <person name="De Vos P."/>
            <person name="Vandamme P."/>
            <person name="Eisen J.A."/>
            <person name="Garrity G."/>
            <person name="Hugenholtz P."/>
            <person name="Kyrpides N.C."/>
        </authorList>
    </citation>
    <scope>NUCLEOTIDE SEQUENCE [LARGE SCALE GENOMIC DNA]</scope>
    <source>
        <strain evidence="2 3">VKM Ac-2572</strain>
    </source>
</reference>
<comment type="caution">
    <text evidence="2">The sequence shown here is derived from an EMBL/GenBank/DDBJ whole genome shotgun (WGS) entry which is preliminary data.</text>
</comment>
<dbReference type="InterPro" id="IPR037523">
    <property type="entry name" value="VOC_core"/>
</dbReference>
<keyword evidence="3" id="KW-1185">Reference proteome</keyword>
<evidence type="ECO:0000313" key="3">
    <source>
        <dbReference type="Proteomes" id="UP000294508"/>
    </source>
</evidence>
<dbReference type="Proteomes" id="UP000294508">
    <property type="component" value="Unassembled WGS sequence"/>
</dbReference>
<evidence type="ECO:0000259" key="1">
    <source>
        <dbReference type="PROSITE" id="PS51819"/>
    </source>
</evidence>
<dbReference type="PANTHER" id="PTHR34109:SF1">
    <property type="entry name" value="VOC DOMAIN-CONTAINING PROTEIN"/>
    <property type="match status" value="1"/>
</dbReference>